<dbReference type="EMBL" id="JAGSXJ010000046">
    <property type="protein sequence ID" value="KAH6662441.1"/>
    <property type="molecule type" value="Genomic_DNA"/>
</dbReference>
<evidence type="ECO:0000256" key="1">
    <source>
        <dbReference type="SAM" id="MobiDB-lite"/>
    </source>
</evidence>
<evidence type="ECO:0000313" key="3">
    <source>
        <dbReference type="Proteomes" id="UP000770015"/>
    </source>
</evidence>
<feature type="region of interest" description="Disordered" evidence="1">
    <location>
        <begin position="1"/>
        <end position="41"/>
    </location>
</feature>
<accession>A0A9P8V182</accession>
<feature type="compositionally biased region" description="Polar residues" evidence="1">
    <location>
        <begin position="1"/>
        <end position="31"/>
    </location>
</feature>
<dbReference type="AlphaFoldDB" id="A0A9P8V182"/>
<reference evidence="2" key="1">
    <citation type="journal article" date="2021" name="Nat. Commun.">
        <title>Genetic determinants of endophytism in the Arabidopsis root mycobiome.</title>
        <authorList>
            <person name="Mesny F."/>
            <person name="Miyauchi S."/>
            <person name="Thiergart T."/>
            <person name="Pickel B."/>
            <person name="Atanasova L."/>
            <person name="Karlsson M."/>
            <person name="Huettel B."/>
            <person name="Barry K.W."/>
            <person name="Haridas S."/>
            <person name="Chen C."/>
            <person name="Bauer D."/>
            <person name="Andreopoulos W."/>
            <person name="Pangilinan J."/>
            <person name="LaButti K."/>
            <person name="Riley R."/>
            <person name="Lipzen A."/>
            <person name="Clum A."/>
            <person name="Drula E."/>
            <person name="Henrissat B."/>
            <person name="Kohler A."/>
            <person name="Grigoriev I.V."/>
            <person name="Martin F.M."/>
            <person name="Hacquard S."/>
        </authorList>
    </citation>
    <scope>NUCLEOTIDE SEQUENCE</scope>
    <source>
        <strain evidence="2">MPI-SDFR-AT-0117</strain>
    </source>
</reference>
<name>A0A9P8V182_9PEZI</name>
<protein>
    <submittedName>
        <fullName evidence="2">Uncharacterized protein</fullName>
    </submittedName>
</protein>
<gene>
    <name evidence="2" type="ORF">F5X68DRAFT_237731</name>
</gene>
<feature type="region of interest" description="Disordered" evidence="1">
    <location>
        <begin position="156"/>
        <end position="183"/>
    </location>
</feature>
<dbReference type="OrthoDB" id="10658719at2759"/>
<keyword evidence="3" id="KW-1185">Reference proteome</keyword>
<comment type="caution">
    <text evidence="2">The sequence shown here is derived from an EMBL/GenBank/DDBJ whole genome shotgun (WGS) entry which is preliminary data.</text>
</comment>
<evidence type="ECO:0000313" key="2">
    <source>
        <dbReference type="EMBL" id="KAH6662441.1"/>
    </source>
</evidence>
<feature type="compositionally biased region" description="Basic and acidic residues" evidence="1">
    <location>
        <begin position="32"/>
        <end position="41"/>
    </location>
</feature>
<organism evidence="2 3">
    <name type="scientific">Plectosphaerella plurivora</name>
    <dbReference type="NCBI Taxonomy" id="936078"/>
    <lineage>
        <taxon>Eukaryota</taxon>
        <taxon>Fungi</taxon>
        <taxon>Dikarya</taxon>
        <taxon>Ascomycota</taxon>
        <taxon>Pezizomycotina</taxon>
        <taxon>Sordariomycetes</taxon>
        <taxon>Hypocreomycetidae</taxon>
        <taxon>Glomerellales</taxon>
        <taxon>Plectosphaerellaceae</taxon>
        <taxon>Plectosphaerella</taxon>
    </lineage>
</organism>
<sequence length="318" mass="34847">MTQSTSNQDNSTKMASEHTQVASDSSQCQSHNSEDHYVVTPEERDAWVGVLETQPRKERVLPAPEIEMAEADAKAFMKAESPATSLSSAEALPLPEQAQALTRPASPAKAISPPTPELTPGLPGAYPCDSICLPPPAPVSHVPWHSEAALAAYAKRNRKHDEQARKNRGIAASRPPRHLRPTPLSMVADPVVSAAQSGSSMAVGFLRRQIGLEDRTGYQLIPQDDPNSPRLIEEGWYLPDEEVTVEEKKVKKDIKGKGKALDDPIQDDWQEVSELYRHLPAREQPEPTTRLDRGMEIIDTAHATVVKGVNTAARVIFK</sequence>
<proteinExistence type="predicted"/>
<dbReference type="Proteomes" id="UP000770015">
    <property type="component" value="Unassembled WGS sequence"/>
</dbReference>